<dbReference type="EMBL" id="LJQU01000591">
    <property type="protein sequence ID" value="KPX83206.1"/>
    <property type="molecule type" value="Genomic_DNA"/>
</dbReference>
<evidence type="ECO:0000313" key="2">
    <source>
        <dbReference type="Proteomes" id="UP000050420"/>
    </source>
</evidence>
<accession>A0A0P9VGA6</accession>
<name>A0A0P9VGA6_PSEA0</name>
<gene>
    <name evidence="1" type="ORF">ALO63_01780</name>
</gene>
<dbReference type="PATRIC" id="fig|34065.5.peg.2532"/>
<protein>
    <submittedName>
        <fullName evidence="1">Uncharacterized protein</fullName>
    </submittedName>
</protein>
<comment type="caution">
    <text evidence="1">The sequence shown here is derived from an EMBL/GenBank/DDBJ whole genome shotgun (WGS) entry which is preliminary data.</text>
</comment>
<reference evidence="1 2" key="1">
    <citation type="submission" date="2015-09" db="EMBL/GenBank/DDBJ databases">
        <title>Genome announcement of multiple Pseudomonas syringae strains.</title>
        <authorList>
            <person name="Thakur S."/>
            <person name="Wang P.W."/>
            <person name="Gong Y."/>
            <person name="Weir B.S."/>
            <person name="Guttman D.S."/>
        </authorList>
    </citation>
    <scope>NUCLEOTIDE SEQUENCE [LARGE SCALE GENOMIC DNA]</scope>
    <source>
        <strain evidence="1 2">ICMP4331</strain>
    </source>
</reference>
<proteinExistence type="predicted"/>
<sequence length="256" mass="26236">MTSDLNDLVADPSKISDENNALATKDLFGLLKAELKGFLSFAGGASHFVSLADQVGDLMGKGGLVDMLGLDKTLPEIWGKESFGKAKEVRVSGISASNLSEIRTALDATDEYRLNSTLGDMAGGAEAERQAMGGITQRLDDAVQASGAKLSSGTANKIAASVVKVLGPATDLAGGFADIVLGAFTIKDGVKSGDKLAQAAGGLQIAGGAFGASAGVLGTAALVGAGGAGHRAGRAILSRRRCDCCRWRDHWLFRRP</sequence>
<organism evidence="1 2">
    <name type="scientific">Pseudomonas amygdali pv. mori</name>
    <dbReference type="NCBI Taxonomy" id="34065"/>
    <lineage>
        <taxon>Bacteria</taxon>
        <taxon>Pseudomonadati</taxon>
        <taxon>Pseudomonadota</taxon>
        <taxon>Gammaproteobacteria</taxon>
        <taxon>Pseudomonadales</taxon>
        <taxon>Pseudomonadaceae</taxon>
        <taxon>Pseudomonas</taxon>
        <taxon>Pseudomonas amygdali</taxon>
    </lineage>
</organism>
<dbReference type="AlphaFoldDB" id="A0A0P9VGA6"/>
<evidence type="ECO:0000313" key="1">
    <source>
        <dbReference type="EMBL" id="KPX83206.1"/>
    </source>
</evidence>
<dbReference type="Proteomes" id="UP000050420">
    <property type="component" value="Unassembled WGS sequence"/>
</dbReference>